<comment type="similarity">
    <text evidence="1">Belongs to the Luc7 family.</text>
</comment>
<proteinExistence type="inferred from homology"/>
<protein>
    <submittedName>
        <fullName evidence="5">Alternative splicing type 3 and, putative</fullName>
    </submittedName>
</protein>
<feature type="chain" id="PRO_5002523114" evidence="4">
    <location>
        <begin position="25"/>
        <end position="593"/>
    </location>
</feature>
<sequence length="593" mass="69663">MKCEGRWILSCLSCIWIKLRVIRAMLDCLMGRDRNEYGKNKKGDYSFKDDEVCKFFLLDYCPHELFPNTRSDLGPCPKEHRPDLKEAFEKDENHEYYKAMYEQEFMKFLKRLVDQMESRIKKVQQRIDANNTATELDKDTAEKVNAVNAKISELLKKQDEAGAKGEIDVAEKLNEEVALLQREVQRLKNPHADIATIRESQLRVCAVCGALQSAGDALCRYESHASGKQHRGFEKIRSSLAKLVETEREREAVLSRGLPGSRRGASSGNVNSTERSRGDERRRGESYRGRSPLSRDRGAFQEDASRHGEHFYRGRGRDEEDERRRREPLGTGERGSRYYDGHSRPFASAYGRDGRSAYSRRGGDEHSRGRYGERDRELDREGRFRGRDYPSDGRRRGYGDSRGRDDRRSWDRRDREDEARRGSERSRESYRRYRDDGDERRDRDAERSRESHRRYRGGDEREDERGERGERGERDERERQRSRHSRQSRSGERHEEEGEVGGERDRETKRRRYEEKEREARERRESEYASHCHGKPKDDSRKEESGREDLPSRRLSPEESREEDKRGRRDETPEKEEKNGYGKTEAHAAVDAA</sequence>
<evidence type="ECO:0000256" key="1">
    <source>
        <dbReference type="ARBA" id="ARBA00005655"/>
    </source>
</evidence>
<dbReference type="GO" id="GO:0003729">
    <property type="term" value="F:mRNA binding"/>
    <property type="evidence" value="ECO:0007669"/>
    <property type="project" value="InterPro"/>
</dbReference>
<organism evidence="5">
    <name type="scientific">Neospora caninum (strain Liverpool)</name>
    <dbReference type="NCBI Taxonomy" id="572307"/>
    <lineage>
        <taxon>Eukaryota</taxon>
        <taxon>Sar</taxon>
        <taxon>Alveolata</taxon>
        <taxon>Apicomplexa</taxon>
        <taxon>Conoidasida</taxon>
        <taxon>Coccidia</taxon>
        <taxon>Eucoccidiorida</taxon>
        <taxon>Eimeriorina</taxon>
        <taxon>Sarcocystidae</taxon>
        <taxon>Neospora</taxon>
    </lineage>
</organism>
<dbReference type="InterPro" id="IPR004882">
    <property type="entry name" value="Luc7-rel"/>
</dbReference>
<keyword evidence="2" id="KW-0175">Coiled coil</keyword>
<dbReference type="EMBL" id="LN714478">
    <property type="protein sequence ID" value="CEL65331.1"/>
    <property type="molecule type" value="Genomic_DNA"/>
</dbReference>
<feature type="coiled-coil region" evidence="2">
    <location>
        <begin position="163"/>
        <end position="190"/>
    </location>
</feature>
<dbReference type="GO" id="GO:0005685">
    <property type="term" value="C:U1 snRNP"/>
    <property type="evidence" value="ECO:0007669"/>
    <property type="project" value="InterPro"/>
</dbReference>
<accession>A0A0F7U8E0</accession>
<reference evidence="5" key="1">
    <citation type="journal article" date="2015" name="PLoS ONE">
        <title>Comprehensive Evaluation of Toxoplasma gondii VEG and Neospora caninum LIV Genomes with Tachyzoite Stage Transcriptome and Proteome Defines Novel Transcript Features.</title>
        <authorList>
            <person name="Ramaprasad A."/>
            <person name="Mourier T."/>
            <person name="Naeem R."/>
            <person name="Malas T.B."/>
            <person name="Moussa E."/>
            <person name="Panigrahi A."/>
            <person name="Vermont S.J."/>
            <person name="Otto T.D."/>
            <person name="Wastling J."/>
            <person name="Pain A."/>
        </authorList>
    </citation>
    <scope>NUCLEOTIDE SEQUENCE</scope>
    <source>
        <strain evidence="5">Liverpool</strain>
    </source>
</reference>
<feature type="compositionally biased region" description="Polar residues" evidence="3">
    <location>
        <begin position="264"/>
        <end position="273"/>
    </location>
</feature>
<dbReference type="PANTHER" id="PTHR12375">
    <property type="entry name" value="RNA-BINDING PROTEIN LUC7-RELATED"/>
    <property type="match status" value="1"/>
</dbReference>
<evidence type="ECO:0000256" key="3">
    <source>
        <dbReference type="SAM" id="MobiDB-lite"/>
    </source>
</evidence>
<feature type="compositionally biased region" description="Basic and acidic residues" evidence="3">
    <location>
        <begin position="456"/>
        <end position="479"/>
    </location>
</feature>
<dbReference type="AlphaFoldDB" id="A0A0F7U8E0"/>
<feature type="region of interest" description="Disordered" evidence="3">
    <location>
        <begin position="251"/>
        <end position="593"/>
    </location>
</feature>
<evidence type="ECO:0000313" key="5">
    <source>
        <dbReference type="EMBL" id="CEL65331.1"/>
    </source>
</evidence>
<feature type="compositionally biased region" description="Basic and acidic residues" evidence="3">
    <location>
        <begin position="361"/>
        <end position="449"/>
    </location>
</feature>
<name>A0A0F7U8E0_NEOCL</name>
<feature type="compositionally biased region" description="Basic and acidic residues" evidence="3">
    <location>
        <begin position="489"/>
        <end position="593"/>
    </location>
</feature>
<feature type="compositionally biased region" description="Basic and acidic residues" evidence="3">
    <location>
        <begin position="274"/>
        <end position="343"/>
    </location>
</feature>
<keyword evidence="4" id="KW-0732">Signal</keyword>
<dbReference type="Pfam" id="PF03194">
    <property type="entry name" value="LUC7"/>
    <property type="match status" value="1"/>
</dbReference>
<dbReference type="GO" id="GO:0006376">
    <property type="term" value="P:mRNA splice site recognition"/>
    <property type="evidence" value="ECO:0007669"/>
    <property type="project" value="InterPro"/>
</dbReference>
<feature type="coiled-coil region" evidence="2">
    <location>
        <begin position="106"/>
        <end position="133"/>
    </location>
</feature>
<evidence type="ECO:0000256" key="4">
    <source>
        <dbReference type="SAM" id="SignalP"/>
    </source>
</evidence>
<gene>
    <name evidence="5" type="ORF">BN1204_011870</name>
</gene>
<evidence type="ECO:0000256" key="2">
    <source>
        <dbReference type="SAM" id="Coils"/>
    </source>
</evidence>
<feature type="signal peptide" evidence="4">
    <location>
        <begin position="1"/>
        <end position="24"/>
    </location>
</feature>